<dbReference type="EMBL" id="JAZDRO010000009">
    <property type="protein sequence ID" value="MEE2567712.1"/>
    <property type="molecule type" value="Genomic_DNA"/>
</dbReference>
<dbReference type="Gene3D" id="2.160.20.120">
    <property type="match status" value="2"/>
</dbReference>
<proteinExistence type="predicted"/>
<protein>
    <submittedName>
        <fullName evidence="3">DUF2807 domain-containing protein</fullName>
    </submittedName>
</protein>
<comment type="caution">
    <text evidence="3">The sequence shown here is derived from an EMBL/GenBank/DDBJ whole genome shotgun (WGS) entry which is preliminary data.</text>
</comment>
<dbReference type="Proteomes" id="UP001310692">
    <property type="component" value="Unassembled WGS sequence"/>
</dbReference>
<evidence type="ECO:0000313" key="4">
    <source>
        <dbReference type="Proteomes" id="UP001310692"/>
    </source>
</evidence>
<evidence type="ECO:0000256" key="1">
    <source>
        <dbReference type="SAM" id="SignalP"/>
    </source>
</evidence>
<evidence type="ECO:0000259" key="2">
    <source>
        <dbReference type="Pfam" id="PF10988"/>
    </source>
</evidence>
<reference evidence="3 4" key="1">
    <citation type="submission" date="2024-01" db="EMBL/GenBank/DDBJ databases">
        <title>Hyphobacterium bacterium isolated from marine sediment.</title>
        <authorList>
            <person name="Zhao S."/>
        </authorList>
    </citation>
    <scope>NUCLEOTIDE SEQUENCE [LARGE SCALE GENOMIC DNA]</scope>
    <source>
        <strain evidence="3 4">Y60-23</strain>
    </source>
</reference>
<dbReference type="RefSeq" id="WP_330197295.1">
    <property type="nucleotide sequence ID" value="NZ_JAZDRO010000009.1"/>
</dbReference>
<name>A0ABU7M1M3_9PROT</name>
<dbReference type="Pfam" id="PF10988">
    <property type="entry name" value="DUF2807"/>
    <property type="match status" value="1"/>
</dbReference>
<dbReference type="InterPro" id="IPR021255">
    <property type="entry name" value="DUF2807"/>
</dbReference>
<sequence>MTRTLLLATACLATGLTASAAIGQSTLAGGGSSHSFGADAVSIEDFIGRVEVRTVSGSEVTVSVRPGSGDHAAPSITQEGDRVLVDGGQELRRLQCRNRNNEMRVGWRGRGLEAIDAYPTLIIEAPASLDFHIEDSAFTGEAGELGRARIAINHCGDFAVRSVSGDASLSINGSGDLSVGEIGGASQFSINGSGDIGVASVGDLDLSINGSGDVEIDRHNGAFDMSINGSGDVLITAGMATGFDLSINGSGDVDYRGEAADVDISVNGSGDITLAAAGDFRASLRGSGDIEVGTQTGRFEVDNDGSGDVRIRAGRAMPFLVETSGSGDVRHGGEAVDADVDIRGSGNVSAASYSGSYRWRSRNGRVHIERPAGGGR</sequence>
<keyword evidence="4" id="KW-1185">Reference proteome</keyword>
<organism evidence="3 4">
    <name type="scientific">Hyphobacterium marinum</name>
    <dbReference type="NCBI Taxonomy" id="3116574"/>
    <lineage>
        <taxon>Bacteria</taxon>
        <taxon>Pseudomonadati</taxon>
        <taxon>Pseudomonadota</taxon>
        <taxon>Alphaproteobacteria</taxon>
        <taxon>Maricaulales</taxon>
        <taxon>Maricaulaceae</taxon>
        <taxon>Hyphobacterium</taxon>
    </lineage>
</organism>
<feature type="chain" id="PRO_5046316492" evidence="1">
    <location>
        <begin position="21"/>
        <end position="376"/>
    </location>
</feature>
<evidence type="ECO:0000313" key="3">
    <source>
        <dbReference type="EMBL" id="MEE2567712.1"/>
    </source>
</evidence>
<feature type="signal peptide" evidence="1">
    <location>
        <begin position="1"/>
        <end position="20"/>
    </location>
</feature>
<feature type="domain" description="Putative auto-transporter adhesin head GIN" evidence="2">
    <location>
        <begin position="188"/>
        <end position="292"/>
    </location>
</feature>
<accession>A0ABU7M1M3</accession>
<gene>
    <name evidence="3" type="ORF">V0U35_13600</name>
</gene>
<keyword evidence="1" id="KW-0732">Signal</keyword>